<comment type="caution">
    <text evidence="1">The sequence shown here is derived from an EMBL/GenBank/DDBJ whole genome shotgun (WGS) entry which is preliminary data.</text>
</comment>
<keyword evidence="2" id="KW-1185">Reference proteome</keyword>
<proteinExistence type="predicted"/>
<evidence type="ECO:0000313" key="2">
    <source>
        <dbReference type="Proteomes" id="UP001642260"/>
    </source>
</evidence>
<accession>A0ABC8KPZ7</accession>
<organism evidence="1 2">
    <name type="scientific">Eruca vesicaria subsp. sativa</name>
    <name type="common">Garden rocket</name>
    <name type="synonym">Eruca sativa</name>
    <dbReference type="NCBI Taxonomy" id="29727"/>
    <lineage>
        <taxon>Eukaryota</taxon>
        <taxon>Viridiplantae</taxon>
        <taxon>Streptophyta</taxon>
        <taxon>Embryophyta</taxon>
        <taxon>Tracheophyta</taxon>
        <taxon>Spermatophyta</taxon>
        <taxon>Magnoliopsida</taxon>
        <taxon>eudicotyledons</taxon>
        <taxon>Gunneridae</taxon>
        <taxon>Pentapetalae</taxon>
        <taxon>rosids</taxon>
        <taxon>malvids</taxon>
        <taxon>Brassicales</taxon>
        <taxon>Brassicaceae</taxon>
        <taxon>Brassiceae</taxon>
        <taxon>Eruca</taxon>
    </lineage>
</organism>
<sequence>MSSHQFHGSMLQEAYTSGMNDRTNHYRRILNMYMRFHEAVVAKNNAEVEVYRIFGKLELFDEIFNDGVMNHVKDNLEKELALAHARLADVKVPSLDWEKLGEP</sequence>
<dbReference type="AlphaFoldDB" id="A0ABC8KPZ7"/>
<dbReference type="Proteomes" id="UP001642260">
    <property type="component" value="Unassembled WGS sequence"/>
</dbReference>
<dbReference type="EMBL" id="CAKOAT010302488">
    <property type="protein sequence ID" value="CAH8361314.1"/>
    <property type="molecule type" value="Genomic_DNA"/>
</dbReference>
<protein>
    <submittedName>
        <fullName evidence="1">Uncharacterized protein</fullName>
    </submittedName>
</protein>
<gene>
    <name evidence="1" type="ORF">ERUC_LOCUS27070</name>
</gene>
<reference evidence="1 2" key="1">
    <citation type="submission" date="2022-03" db="EMBL/GenBank/DDBJ databases">
        <authorList>
            <person name="Macdonald S."/>
            <person name="Ahmed S."/>
            <person name="Newling K."/>
        </authorList>
    </citation>
    <scope>NUCLEOTIDE SEQUENCE [LARGE SCALE GENOMIC DNA]</scope>
</reference>
<evidence type="ECO:0000313" key="1">
    <source>
        <dbReference type="EMBL" id="CAH8361314.1"/>
    </source>
</evidence>
<name>A0ABC8KPZ7_ERUVS</name>